<evidence type="ECO:0000313" key="3">
    <source>
        <dbReference type="EMBL" id="MCS4556493.1"/>
    </source>
</evidence>
<evidence type="ECO:0008006" key="5">
    <source>
        <dbReference type="Google" id="ProtNLM"/>
    </source>
</evidence>
<organism evidence="3 4">
    <name type="scientific">Shewanella electrica</name>
    <dbReference type="NCBI Taxonomy" id="515560"/>
    <lineage>
        <taxon>Bacteria</taxon>
        <taxon>Pseudomonadati</taxon>
        <taxon>Pseudomonadota</taxon>
        <taxon>Gammaproteobacteria</taxon>
        <taxon>Alteromonadales</taxon>
        <taxon>Shewanellaceae</taxon>
        <taxon>Shewanella</taxon>
    </lineage>
</organism>
<feature type="transmembrane region" description="Helical" evidence="2">
    <location>
        <begin position="12"/>
        <end position="32"/>
    </location>
</feature>
<feature type="region of interest" description="Disordered" evidence="1">
    <location>
        <begin position="94"/>
        <end position="148"/>
    </location>
</feature>
<keyword evidence="2" id="KW-1133">Transmembrane helix</keyword>
<reference evidence="3 4" key="1">
    <citation type="submission" date="2022-02" db="EMBL/GenBank/DDBJ databases">
        <authorList>
            <person name="Zhuang L."/>
        </authorList>
    </citation>
    <scope>NUCLEOTIDE SEQUENCE [LARGE SCALE GENOMIC DNA]</scope>
    <source>
        <strain evidence="3 4">C32</strain>
    </source>
</reference>
<keyword evidence="2" id="KW-0472">Membrane</keyword>
<evidence type="ECO:0000256" key="2">
    <source>
        <dbReference type="SAM" id="Phobius"/>
    </source>
</evidence>
<sequence length="164" mass="17864">MASDSGSTGYRLTIFLLSIAVLLLATLTWQYFDKSRQLAAQVEQLQASQVMLMVPEQHAAAIARWMEQHPQQTASLLEVIKPVAEGKLTQQQALARQQATSKQDAKASQVGIAPQPLTPKMQNVTEAPAKPQSEPQASRQQNGINVVPTQHGGVIITTRDVTKN</sequence>
<feature type="compositionally biased region" description="Polar residues" evidence="1">
    <location>
        <begin position="133"/>
        <end position="148"/>
    </location>
</feature>
<evidence type="ECO:0000256" key="1">
    <source>
        <dbReference type="SAM" id="MobiDB-lite"/>
    </source>
</evidence>
<comment type="caution">
    <text evidence="3">The sequence shown here is derived from an EMBL/GenBank/DDBJ whole genome shotgun (WGS) entry which is preliminary data.</text>
</comment>
<evidence type="ECO:0000313" key="4">
    <source>
        <dbReference type="Proteomes" id="UP001201549"/>
    </source>
</evidence>
<dbReference type="RefSeq" id="WP_238895885.1">
    <property type="nucleotide sequence ID" value="NZ_JAKOGG010000004.1"/>
</dbReference>
<reference evidence="4" key="2">
    <citation type="submission" date="2023-07" db="EMBL/GenBank/DDBJ databases">
        <title>Shewanella mangrovi sp. nov., an acetaldehyde- degrading bacterium isolated from mangrove sediment.</title>
        <authorList>
            <person name="Liu Y."/>
        </authorList>
    </citation>
    <scope>NUCLEOTIDE SEQUENCE [LARGE SCALE GENOMIC DNA]</scope>
    <source>
        <strain evidence="4">C32</strain>
    </source>
</reference>
<dbReference type="EMBL" id="JAKOGG010000004">
    <property type="protein sequence ID" value="MCS4556493.1"/>
    <property type="molecule type" value="Genomic_DNA"/>
</dbReference>
<name>A0ABT2FJP6_9GAMM</name>
<dbReference type="Proteomes" id="UP001201549">
    <property type="component" value="Unassembled WGS sequence"/>
</dbReference>
<gene>
    <name evidence="3" type="ORF">L9G74_08590</name>
</gene>
<keyword evidence="2" id="KW-0812">Transmembrane</keyword>
<accession>A0ABT2FJP6</accession>
<proteinExistence type="predicted"/>
<keyword evidence="4" id="KW-1185">Reference proteome</keyword>
<protein>
    <recommendedName>
        <fullName evidence="5">Membrane anchored protein in chemotaxis locus</fullName>
    </recommendedName>
</protein>